<sequence length="71" mass="8067">MHNILLAKLVANGLFRVDEGKIFPMEKLFYPQLLCCLARWKIKAPGTAVGVYVRGKWYRGSFTPVLVWSAP</sequence>
<accession>A0AAV4X5X7</accession>
<organism evidence="1 2">
    <name type="scientific">Caerostris extrusa</name>
    <name type="common">Bark spider</name>
    <name type="synonym">Caerostris bankana</name>
    <dbReference type="NCBI Taxonomy" id="172846"/>
    <lineage>
        <taxon>Eukaryota</taxon>
        <taxon>Metazoa</taxon>
        <taxon>Ecdysozoa</taxon>
        <taxon>Arthropoda</taxon>
        <taxon>Chelicerata</taxon>
        <taxon>Arachnida</taxon>
        <taxon>Araneae</taxon>
        <taxon>Araneomorphae</taxon>
        <taxon>Entelegynae</taxon>
        <taxon>Araneoidea</taxon>
        <taxon>Araneidae</taxon>
        <taxon>Caerostris</taxon>
    </lineage>
</organism>
<keyword evidence="2" id="KW-1185">Reference proteome</keyword>
<dbReference type="EMBL" id="BPLR01017339">
    <property type="protein sequence ID" value="GIY90681.1"/>
    <property type="molecule type" value="Genomic_DNA"/>
</dbReference>
<comment type="caution">
    <text evidence="1">The sequence shown here is derived from an EMBL/GenBank/DDBJ whole genome shotgun (WGS) entry which is preliminary data.</text>
</comment>
<proteinExistence type="predicted"/>
<name>A0AAV4X5X7_CAEEX</name>
<evidence type="ECO:0000313" key="1">
    <source>
        <dbReference type="EMBL" id="GIY90681.1"/>
    </source>
</evidence>
<gene>
    <name evidence="1" type="ORF">CEXT_638851</name>
</gene>
<evidence type="ECO:0000313" key="2">
    <source>
        <dbReference type="Proteomes" id="UP001054945"/>
    </source>
</evidence>
<reference evidence="1 2" key="1">
    <citation type="submission" date="2021-06" db="EMBL/GenBank/DDBJ databases">
        <title>Caerostris extrusa draft genome.</title>
        <authorList>
            <person name="Kono N."/>
            <person name="Arakawa K."/>
        </authorList>
    </citation>
    <scope>NUCLEOTIDE SEQUENCE [LARGE SCALE GENOMIC DNA]</scope>
</reference>
<protein>
    <submittedName>
        <fullName evidence="1">Uncharacterized protein</fullName>
    </submittedName>
</protein>
<dbReference type="Proteomes" id="UP001054945">
    <property type="component" value="Unassembled WGS sequence"/>
</dbReference>
<dbReference type="AlphaFoldDB" id="A0AAV4X5X7"/>